<feature type="region of interest" description="Disordered" evidence="1">
    <location>
        <begin position="248"/>
        <end position="268"/>
    </location>
</feature>
<organism evidence="3 4">
    <name type="scientific">Metarhizium rileyi (strain RCEF 4871)</name>
    <name type="common">Nomuraea rileyi</name>
    <dbReference type="NCBI Taxonomy" id="1649241"/>
    <lineage>
        <taxon>Eukaryota</taxon>
        <taxon>Fungi</taxon>
        <taxon>Dikarya</taxon>
        <taxon>Ascomycota</taxon>
        <taxon>Pezizomycotina</taxon>
        <taxon>Sordariomycetes</taxon>
        <taxon>Hypocreomycetidae</taxon>
        <taxon>Hypocreales</taxon>
        <taxon>Clavicipitaceae</taxon>
        <taxon>Metarhizium</taxon>
    </lineage>
</organism>
<dbReference type="Proteomes" id="UP000243498">
    <property type="component" value="Unassembled WGS sequence"/>
</dbReference>
<comment type="caution">
    <text evidence="3">The sequence shown here is derived from an EMBL/GenBank/DDBJ whole genome shotgun (WGS) entry which is preliminary data.</text>
</comment>
<gene>
    <name evidence="3" type="ORF">NOR_06037</name>
</gene>
<evidence type="ECO:0000256" key="1">
    <source>
        <dbReference type="SAM" id="MobiDB-lite"/>
    </source>
</evidence>
<keyword evidence="2" id="KW-0472">Membrane</keyword>
<evidence type="ECO:0000313" key="4">
    <source>
        <dbReference type="Proteomes" id="UP000243498"/>
    </source>
</evidence>
<accession>A0A167BH89</accession>
<evidence type="ECO:0000313" key="3">
    <source>
        <dbReference type="EMBL" id="OAA40043.1"/>
    </source>
</evidence>
<keyword evidence="2" id="KW-0812">Transmembrane</keyword>
<dbReference type="OrthoDB" id="4961484at2759"/>
<protein>
    <submittedName>
        <fullName evidence="3">Uncharacterized protein</fullName>
    </submittedName>
</protein>
<keyword evidence="2" id="KW-1133">Transmembrane helix</keyword>
<proteinExistence type="predicted"/>
<dbReference type="AlphaFoldDB" id="A0A167BH89"/>
<sequence>MIPTTRPRPRVRLINALIRHIPWLLICLAIISLVQPWPSGQIAALCALTTAHEFPLFSRIAKVIGIASSVMCAALFSMGFYPPLNERDASMSILCVLSKLLGCDPDDSHEACDRIRPVPWLVACIVHSQMLEKEPGFLPIYLAGWAYSGGLLDLKYALMSIVISDIGEQVHLFENIPALEGEVQLVRRMDEILRETRLLRTEVAVMNKNFTSRLGNSIVVAGEMALLPLYNITTGEEVSNCPETLAELERSGSRRDTARTRRDGTSQLRTDDQAVEVDLWDSDASDVV</sequence>
<feature type="transmembrane region" description="Helical" evidence="2">
    <location>
        <begin position="21"/>
        <end position="40"/>
    </location>
</feature>
<keyword evidence="4" id="KW-1185">Reference proteome</keyword>
<evidence type="ECO:0000256" key="2">
    <source>
        <dbReference type="SAM" id="Phobius"/>
    </source>
</evidence>
<name>A0A167BH89_METRR</name>
<feature type="transmembrane region" description="Helical" evidence="2">
    <location>
        <begin position="60"/>
        <end position="81"/>
    </location>
</feature>
<dbReference type="EMBL" id="AZHC01000020">
    <property type="protein sequence ID" value="OAA40043.1"/>
    <property type="molecule type" value="Genomic_DNA"/>
</dbReference>
<reference evidence="3 4" key="1">
    <citation type="journal article" date="2016" name="Genome Biol. Evol.">
        <title>Divergent and convergent evolution of fungal pathogenicity.</title>
        <authorList>
            <person name="Shang Y."/>
            <person name="Xiao G."/>
            <person name="Zheng P."/>
            <person name="Cen K."/>
            <person name="Zhan S."/>
            <person name="Wang C."/>
        </authorList>
    </citation>
    <scope>NUCLEOTIDE SEQUENCE [LARGE SCALE GENOMIC DNA]</scope>
    <source>
        <strain evidence="3 4">RCEF 4871</strain>
    </source>
</reference>